<dbReference type="GO" id="GO:0017061">
    <property type="term" value="F:S-methyl-5-thioadenosine phosphorylase activity"/>
    <property type="evidence" value="ECO:0007669"/>
    <property type="project" value="InterPro"/>
</dbReference>
<feature type="binding site" evidence="3">
    <location>
        <position position="10"/>
    </location>
    <ligand>
        <name>phosphate</name>
        <dbReference type="ChEBI" id="CHEBI:43474"/>
    </ligand>
</feature>
<comment type="function">
    <text evidence="3">Purine nucleoside phosphorylase which is highly specific for 6-oxopurine nucleosides. Cleaves guanosine or inosine to respective bases and sugar-1-phosphate molecules. Involved in purine salvage.</text>
</comment>
<dbReference type="SUPFAM" id="SSF53167">
    <property type="entry name" value="Purine and uridine phosphorylases"/>
    <property type="match status" value="1"/>
</dbReference>
<keyword evidence="3" id="KW-0660">Purine salvage</keyword>
<comment type="similarity">
    <text evidence="3">Belongs to the PNP/MTAP phosphorylase family. MTAP subfamily.</text>
</comment>
<organism evidence="5 6">
    <name type="scientific">Candidatus Muproteobacteria bacterium RBG_16_60_9</name>
    <dbReference type="NCBI Taxonomy" id="1817755"/>
    <lineage>
        <taxon>Bacteria</taxon>
        <taxon>Pseudomonadati</taxon>
        <taxon>Pseudomonadota</taxon>
        <taxon>Candidatus Muproteobacteria</taxon>
    </lineage>
</organism>
<feature type="binding site" evidence="3">
    <location>
        <position position="185"/>
    </location>
    <ligand>
        <name>substrate</name>
    </ligand>
</feature>
<keyword evidence="2 3" id="KW-0808">Transferase</keyword>
<dbReference type="NCBIfam" id="NF006599">
    <property type="entry name" value="PRK09136.1"/>
    <property type="match status" value="1"/>
</dbReference>
<dbReference type="HAMAP" id="MF_01963">
    <property type="entry name" value="MTAP"/>
    <property type="match status" value="1"/>
</dbReference>
<dbReference type="InterPro" id="IPR000845">
    <property type="entry name" value="Nucleoside_phosphorylase_d"/>
</dbReference>
<dbReference type="PANTHER" id="PTHR42679:SF2">
    <property type="entry name" value="S-METHYL-5'-THIOADENOSINE PHOSPHORYLASE"/>
    <property type="match status" value="1"/>
</dbReference>
<comment type="pathway">
    <text evidence="3">Purine metabolism; purine nucleoside salvage.</text>
</comment>
<dbReference type="InterPro" id="IPR010044">
    <property type="entry name" value="MTAP"/>
</dbReference>
<dbReference type="GO" id="GO:0005829">
    <property type="term" value="C:cytosol"/>
    <property type="evidence" value="ECO:0007669"/>
    <property type="project" value="TreeGrafter"/>
</dbReference>
<dbReference type="Gene3D" id="3.40.50.1580">
    <property type="entry name" value="Nucleoside phosphorylase domain"/>
    <property type="match status" value="1"/>
</dbReference>
<dbReference type="GO" id="GO:0019509">
    <property type="term" value="P:L-methionine salvage from methylthioadenosine"/>
    <property type="evidence" value="ECO:0007669"/>
    <property type="project" value="TreeGrafter"/>
</dbReference>
<sequence length="249" mass="27510">MTRVAIIGGSGLTNLNNLEITRREVMRTPYGEPSGPMVHGRLQGKPVVFLPRHGPSHTIPPHQVNYRANIWALKHAGIERIIAVAAVGGIADNLQARDLVFPDQIIDYTYGRAHTFFDGEEKKVTHVDFTYPYCPDLRRHLIEAARRADITAVDKGTYGATQGPRFETAGEIRRMERDGADIVGMTGMPEAALARELDIRYATIAVVVNRAAGKEENIISLKEIEAHLEAGMTRVRKLLESAIPLIAVE</sequence>
<keyword evidence="1 3" id="KW-0328">Glycosyltransferase</keyword>
<protein>
    <recommendedName>
        <fullName evidence="3">Probable 6-oxopurine nucleoside phosphorylase</fullName>
        <ecNumber evidence="3">2.4.2.1</ecNumber>
    </recommendedName>
    <alternativeName>
        <fullName evidence="3">Purine nucleoside phosphorylase</fullName>
        <shortName evidence="3">PNP</shortName>
    </alternativeName>
</protein>
<dbReference type="EMBL" id="MFSP01000070">
    <property type="protein sequence ID" value="OGI67049.1"/>
    <property type="molecule type" value="Genomic_DNA"/>
</dbReference>
<evidence type="ECO:0000259" key="4">
    <source>
        <dbReference type="Pfam" id="PF01048"/>
    </source>
</evidence>
<dbReference type="InterPro" id="IPR035994">
    <property type="entry name" value="Nucleoside_phosphorylase_sf"/>
</dbReference>
<dbReference type="NCBIfam" id="TIGR01694">
    <property type="entry name" value="MTAP"/>
    <property type="match status" value="1"/>
</dbReference>
<dbReference type="Pfam" id="PF01048">
    <property type="entry name" value="PNP_UDP_1"/>
    <property type="match status" value="1"/>
</dbReference>
<dbReference type="Proteomes" id="UP000179076">
    <property type="component" value="Unassembled WGS sequence"/>
</dbReference>
<evidence type="ECO:0000313" key="6">
    <source>
        <dbReference type="Proteomes" id="UP000179076"/>
    </source>
</evidence>
<comment type="caution">
    <text evidence="3">Lacks conserved residue(s) required for the propagation of feature annotation.</text>
</comment>
<feature type="binding site" evidence="3">
    <location>
        <position position="186"/>
    </location>
    <ligand>
        <name>phosphate</name>
        <dbReference type="ChEBI" id="CHEBI:43474"/>
    </ligand>
</feature>
<feature type="binding site" evidence="3">
    <location>
        <begin position="52"/>
        <end position="53"/>
    </location>
    <ligand>
        <name>phosphate</name>
        <dbReference type="ChEBI" id="CHEBI:43474"/>
    </ligand>
</feature>
<accession>A0A1F6VBW3</accession>
<comment type="miscellaneous">
    <text evidence="3">Although this enzyme belongs to the family of MTA phosphorylases based on sequence homology, it has been shown that conserved amino acid substitutions in the substrate binding pocket convert the substrate specificity of this enzyme from 6-aminopurines to 6-oxopurines.</text>
</comment>
<name>A0A1F6VBW3_9PROT</name>
<evidence type="ECO:0000256" key="3">
    <source>
        <dbReference type="HAMAP-Rule" id="MF_01963"/>
    </source>
</evidence>
<feature type="binding site" evidence="3">
    <location>
        <begin position="209"/>
        <end position="211"/>
    </location>
    <ligand>
        <name>substrate</name>
    </ligand>
</feature>
<dbReference type="GO" id="GO:0006166">
    <property type="term" value="P:purine ribonucleoside salvage"/>
    <property type="evidence" value="ECO:0007669"/>
    <property type="project" value="UniProtKB-UniRule"/>
</dbReference>
<proteinExistence type="inferred from homology"/>
<evidence type="ECO:0000313" key="5">
    <source>
        <dbReference type="EMBL" id="OGI67049.1"/>
    </source>
</evidence>
<dbReference type="AlphaFoldDB" id="A0A1F6VBW3"/>
<reference evidence="5 6" key="1">
    <citation type="journal article" date="2016" name="Nat. Commun.">
        <title>Thousands of microbial genomes shed light on interconnected biogeochemical processes in an aquifer system.</title>
        <authorList>
            <person name="Anantharaman K."/>
            <person name="Brown C.T."/>
            <person name="Hug L.A."/>
            <person name="Sharon I."/>
            <person name="Castelle C.J."/>
            <person name="Probst A.J."/>
            <person name="Thomas B.C."/>
            <person name="Singh A."/>
            <person name="Wilkins M.J."/>
            <person name="Karaoz U."/>
            <person name="Brodie E.L."/>
            <person name="Williams K.H."/>
            <person name="Hubbard S.S."/>
            <person name="Banfield J.F."/>
        </authorList>
    </citation>
    <scope>NUCLEOTIDE SEQUENCE [LARGE SCALE GENOMIC DNA]</scope>
</reference>
<gene>
    <name evidence="5" type="ORF">A2W18_08160</name>
</gene>
<comment type="subunit">
    <text evidence="3">Homohexamer. Dimer of a homotrimer.</text>
</comment>
<dbReference type="CDD" id="cd09010">
    <property type="entry name" value="MTAP_SsMTAPII_like_MTIP"/>
    <property type="match status" value="1"/>
</dbReference>
<dbReference type="UniPathway" id="UPA00606"/>
<dbReference type="PANTHER" id="PTHR42679">
    <property type="entry name" value="S-METHYL-5'-THIOADENOSINE PHOSPHORYLASE"/>
    <property type="match status" value="1"/>
</dbReference>
<feature type="site" description="Important for substrate specificity" evidence="3">
    <location>
        <position position="167"/>
    </location>
</feature>
<evidence type="ECO:0000256" key="1">
    <source>
        <dbReference type="ARBA" id="ARBA00022676"/>
    </source>
</evidence>
<comment type="catalytic activity">
    <reaction evidence="3">
        <text>a purine D-ribonucleoside + phosphate = a purine nucleobase + alpha-D-ribose 1-phosphate</text>
        <dbReference type="Rhea" id="RHEA:19805"/>
        <dbReference type="ChEBI" id="CHEBI:26386"/>
        <dbReference type="ChEBI" id="CHEBI:43474"/>
        <dbReference type="ChEBI" id="CHEBI:57720"/>
        <dbReference type="ChEBI" id="CHEBI:142355"/>
        <dbReference type="EC" id="2.4.2.1"/>
    </reaction>
</comment>
<feature type="site" description="Important for substrate specificity" evidence="3">
    <location>
        <position position="221"/>
    </location>
</feature>
<evidence type="ECO:0000256" key="2">
    <source>
        <dbReference type="ARBA" id="ARBA00022679"/>
    </source>
</evidence>
<comment type="caution">
    <text evidence="5">The sequence shown here is derived from an EMBL/GenBank/DDBJ whole genome shotgun (WGS) entry which is preliminary data.</text>
</comment>
<feature type="domain" description="Nucleoside phosphorylase" evidence="4">
    <location>
        <begin position="3"/>
        <end position="243"/>
    </location>
</feature>
<dbReference type="EC" id="2.4.2.1" evidence="3"/>